<dbReference type="AlphaFoldDB" id="A0A553V6T4"/>
<dbReference type="OrthoDB" id="71880at2"/>
<name>A0A553V6T4_9DEIO</name>
<proteinExistence type="predicted"/>
<keyword evidence="2" id="KW-1185">Reference proteome</keyword>
<evidence type="ECO:0000313" key="1">
    <source>
        <dbReference type="EMBL" id="TSA87901.1"/>
    </source>
</evidence>
<sequence length="73" mass="8324">MSGPERYRWLTRGKAYKYSAAVGKGLDERRSQTCRVLILPKPGRRPANALVRFEDGTRHIVSTWSLRPVKGQP</sequence>
<gene>
    <name evidence="1" type="ORF">FNU79_01250</name>
</gene>
<organism evidence="1 2">
    <name type="scientific">Deinococcus detaillensis</name>
    <dbReference type="NCBI Taxonomy" id="2592048"/>
    <lineage>
        <taxon>Bacteria</taxon>
        <taxon>Thermotogati</taxon>
        <taxon>Deinococcota</taxon>
        <taxon>Deinococci</taxon>
        <taxon>Deinococcales</taxon>
        <taxon>Deinococcaceae</taxon>
        <taxon>Deinococcus</taxon>
    </lineage>
</organism>
<dbReference type="RefSeq" id="WP_143719097.1">
    <property type="nucleotide sequence ID" value="NZ_VKDB01000001.1"/>
</dbReference>
<protein>
    <submittedName>
        <fullName evidence="1">Uncharacterized protein</fullName>
    </submittedName>
</protein>
<evidence type="ECO:0000313" key="2">
    <source>
        <dbReference type="Proteomes" id="UP000316092"/>
    </source>
</evidence>
<comment type="caution">
    <text evidence="1">The sequence shown here is derived from an EMBL/GenBank/DDBJ whole genome shotgun (WGS) entry which is preliminary data.</text>
</comment>
<accession>A0A553V6T4</accession>
<reference evidence="1 2" key="1">
    <citation type="submission" date="2019-07" db="EMBL/GenBank/DDBJ databases">
        <title>Deinococcus detaillus sp. nov., isolated from humus soil in Antarctica.</title>
        <authorList>
            <person name="Zhang K."/>
        </authorList>
    </citation>
    <scope>NUCLEOTIDE SEQUENCE [LARGE SCALE GENOMIC DNA]</scope>
    <source>
        <strain evidence="1 2">H1</strain>
    </source>
</reference>
<dbReference type="EMBL" id="VKDB01000001">
    <property type="protein sequence ID" value="TSA87901.1"/>
    <property type="molecule type" value="Genomic_DNA"/>
</dbReference>
<dbReference type="Proteomes" id="UP000316092">
    <property type="component" value="Unassembled WGS sequence"/>
</dbReference>